<dbReference type="OrthoDB" id="196103at2759"/>
<sequence>MGKETSTREEPKALVKLAIGKKFLLLVPLSLYATFPLLHRRGSYLSLYFSVRSRGLDSLISSPAQITANAILRGFLDWRGV</sequence>
<dbReference type="GeneID" id="36589358"/>
<evidence type="ECO:0000313" key="2">
    <source>
        <dbReference type="EMBL" id="PMD54451.1"/>
    </source>
</evidence>
<reference evidence="2 3" key="1">
    <citation type="submission" date="2016-04" db="EMBL/GenBank/DDBJ databases">
        <title>A degradative enzymes factory behind the ericoid mycorrhizal symbiosis.</title>
        <authorList>
            <consortium name="DOE Joint Genome Institute"/>
            <person name="Martino E."/>
            <person name="Morin E."/>
            <person name="Grelet G."/>
            <person name="Kuo A."/>
            <person name="Kohler A."/>
            <person name="Daghino S."/>
            <person name="Barry K."/>
            <person name="Choi C."/>
            <person name="Cichocki N."/>
            <person name="Clum A."/>
            <person name="Copeland A."/>
            <person name="Hainaut M."/>
            <person name="Haridas S."/>
            <person name="Labutti K."/>
            <person name="Lindquist E."/>
            <person name="Lipzen A."/>
            <person name="Khouja H.-R."/>
            <person name="Murat C."/>
            <person name="Ohm R."/>
            <person name="Olson A."/>
            <person name="Spatafora J."/>
            <person name="Veneault-Fourrey C."/>
            <person name="Henrissat B."/>
            <person name="Grigoriev I."/>
            <person name="Martin F."/>
            <person name="Perotto S."/>
        </authorList>
    </citation>
    <scope>NUCLEOTIDE SEQUENCE [LARGE SCALE GENOMIC DNA]</scope>
    <source>
        <strain evidence="2 3">E</strain>
    </source>
</reference>
<dbReference type="Proteomes" id="UP000235371">
    <property type="component" value="Unassembled WGS sequence"/>
</dbReference>
<feature type="transmembrane region" description="Helical" evidence="1">
    <location>
        <begin position="20"/>
        <end position="38"/>
    </location>
</feature>
<proteinExistence type="predicted"/>
<evidence type="ECO:0000256" key="1">
    <source>
        <dbReference type="SAM" id="Phobius"/>
    </source>
</evidence>
<keyword evidence="3" id="KW-1185">Reference proteome</keyword>
<gene>
    <name evidence="2" type="ORF">K444DRAFT_618266</name>
</gene>
<name>A0A2J6SUK9_9HELO</name>
<evidence type="ECO:0000313" key="3">
    <source>
        <dbReference type="Proteomes" id="UP000235371"/>
    </source>
</evidence>
<protein>
    <submittedName>
        <fullName evidence="2">Uncharacterized protein</fullName>
    </submittedName>
</protein>
<organism evidence="2 3">
    <name type="scientific">Hyaloscypha bicolor E</name>
    <dbReference type="NCBI Taxonomy" id="1095630"/>
    <lineage>
        <taxon>Eukaryota</taxon>
        <taxon>Fungi</taxon>
        <taxon>Dikarya</taxon>
        <taxon>Ascomycota</taxon>
        <taxon>Pezizomycotina</taxon>
        <taxon>Leotiomycetes</taxon>
        <taxon>Helotiales</taxon>
        <taxon>Hyaloscyphaceae</taxon>
        <taxon>Hyaloscypha</taxon>
        <taxon>Hyaloscypha bicolor</taxon>
    </lineage>
</organism>
<feature type="non-terminal residue" evidence="2">
    <location>
        <position position="81"/>
    </location>
</feature>
<dbReference type="EMBL" id="KZ613865">
    <property type="protein sequence ID" value="PMD54451.1"/>
    <property type="molecule type" value="Genomic_DNA"/>
</dbReference>
<accession>A0A2J6SUK9</accession>
<keyword evidence="1" id="KW-0812">Transmembrane</keyword>
<keyword evidence="1" id="KW-1133">Transmembrane helix</keyword>
<dbReference type="AlphaFoldDB" id="A0A2J6SUK9"/>
<dbReference type="InParanoid" id="A0A2J6SUK9"/>
<dbReference type="RefSeq" id="XP_024731355.1">
    <property type="nucleotide sequence ID" value="XM_024881281.1"/>
</dbReference>
<keyword evidence="1" id="KW-0472">Membrane</keyword>